<dbReference type="EMBL" id="JARKIB010000460">
    <property type="protein sequence ID" value="KAJ7706495.1"/>
    <property type="molecule type" value="Genomic_DNA"/>
</dbReference>
<dbReference type="Proteomes" id="UP001215598">
    <property type="component" value="Unassembled WGS sequence"/>
</dbReference>
<evidence type="ECO:0000256" key="4">
    <source>
        <dbReference type="ARBA" id="ARBA00023163"/>
    </source>
</evidence>
<accession>A0AAD7GW56</accession>
<dbReference type="CDD" id="cd12148">
    <property type="entry name" value="fungal_TF_MHR"/>
    <property type="match status" value="1"/>
</dbReference>
<evidence type="ECO:0000313" key="7">
    <source>
        <dbReference type="Proteomes" id="UP001215598"/>
    </source>
</evidence>
<comment type="caution">
    <text evidence="6">The sequence shown here is derived from an EMBL/GenBank/DDBJ whole genome shotgun (WGS) entry which is preliminary data.</text>
</comment>
<dbReference type="GO" id="GO:0000981">
    <property type="term" value="F:DNA-binding transcription factor activity, RNA polymerase II-specific"/>
    <property type="evidence" value="ECO:0007669"/>
    <property type="project" value="InterPro"/>
</dbReference>
<evidence type="ECO:0000256" key="2">
    <source>
        <dbReference type="ARBA" id="ARBA00022723"/>
    </source>
</evidence>
<dbReference type="AlphaFoldDB" id="A0AAD7GW56"/>
<keyword evidence="7" id="KW-1185">Reference proteome</keyword>
<evidence type="ECO:0000256" key="5">
    <source>
        <dbReference type="ARBA" id="ARBA00023242"/>
    </source>
</evidence>
<organism evidence="6 7">
    <name type="scientific">Mycena metata</name>
    <dbReference type="NCBI Taxonomy" id="1033252"/>
    <lineage>
        <taxon>Eukaryota</taxon>
        <taxon>Fungi</taxon>
        <taxon>Dikarya</taxon>
        <taxon>Basidiomycota</taxon>
        <taxon>Agaricomycotina</taxon>
        <taxon>Agaricomycetes</taxon>
        <taxon>Agaricomycetidae</taxon>
        <taxon>Agaricales</taxon>
        <taxon>Marasmiineae</taxon>
        <taxon>Mycenaceae</taxon>
        <taxon>Mycena</taxon>
    </lineage>
</organism>
<gene>
    <name evidence="6" type="ORF">B0H16DRAFT_1635392</name>
</gene>
<evidence type="ECO:0000313" key="6">
    <source>
        <dbReference type="EMBL" id="KAJ7706495.1"/>
    </source>
</evidence>
<dbReference type="GO" id="GO:0046872">
    <property type="term" value="F:metal ion binding"/>
    <property type="evidence" value="ECO:0007669"/>
    <property type="project" value="UniProtKB-KW"/>
</dbReference>
<dbReference type="PANTHER" id="PTHR47338">
    <property type="entry name" value="ZN(II)2CYS6 TRANSCRIPTION FACTOR (EUROFUNG)-RELATED"/>
    <property type="match status" value="1"/>
</dbReference>
<keyword evidence="4" id="KW-0804">Transcription</keyword>
<dbReference type="PANTHER" id="PTHR47338:SF29">
    <property type="entry name" value="ZN(2)-C6 FUNGAL-TYPE DOMAIN-CONTAINING PROTEIN"/>
    <property type="match status" value="1"/>
</dbReference>
<proteinExistence type="predicted"/>
<dbReference type="InterPro" id="IPR050815">
    <property type="entry name" value="TF_fung"/>
</dbReference>
<comment type="subcellular location">
    <subcellularLocation>
        <location evidence="1">Nucleus</location>
    </subcellularLocation>
</comment>
<sequence>MKCDGRCPVCGPCDRIPRDERCTFDAPQTKMWELREPIVGLQSRPLDDRELYTRAYACNNSSFCLSGTSTFEVPLLMQEILLQSFLSHASQFGFFLDADIFYNAVILPLGNPHRPPAALLCAAFLWGAELSPENLTWNLESDLFHQSQRHLAFETSVSSHLTPVVHTIQAHILLATYLLRTNNVLQADFRANGAATNLLRHGLHKIRTSRAASCSGSQICDVTLPMDSVEEGERIRCFWAVAFLQMTLGLDFNFDSLFSLLESFGAEIDTPWPLEIAD</sequence>
<evidence type="ECO:0000256" key="1">
    <source>
        <dbReference type="ARBA" id="ARBA00004123"/>
    </source>
</evidence>
<evidence type="ECO:0000256" key="3">
    <source>
        <dbReference type="ARBA" id="ARBA00023015"/>
    </source>
</evidence>
<keyword evidence="5" id="KW-0539">Nucleus</keyword>
<keyword evidence="2" id="KW-0479">Metal-binding</keyword>
<protein>
    <recommendedName>
        <fullName evidence="8">Transcription factor domain-containing protein</fullName>
    </recommendedName>
</protein>
<evidence type="ECO:0008006" key="8">
    <source>
        <dbReference type="Google" id="ProtNLM"/>
    </source>
</evidence>
<keyword evidence="3" id="KW-0805">Transcription regulation</keyword>
<name>A0AAD7GW56_9AGAR</name>
<dbReference type="GO" id="GO:0005634">
    <property type="term" value="C:nucleus"/>
    <property type="evidence" value="ECO:0007669"/>
    <property type="project" value="UniProtKB-SubCell"/>
</dbReference>
<reference evidence="6" key="1">
    <citation type="submission" date="2023-03" db="EMBL/GenBank/DDBJ databases">
        <title>Massive genome expansion in bonnet fungi (Mycena s.s.) driven by repeated elements and novel gene families across ecological guilds.</title>
        <authorList>
            <consortium name="Lawrence Berkeley National Laboratory"/>
            <person name="Harder C.B."/>
            <person name="Miyauchi S."/>
            <person name="Viragh M."/>
            <person name="Kuo A."/>
            <person name="Thoen E."/>
            <person name="Andreopoulos B."/>
            <person name="Lu D."/>
            <person name="Skrede I."/>
            <person name="Drula E."/>
            <person name="Henrissat B."/>
            <person name="Morin E."/>
            <person name="Kohler A."/>
            <person name="Barry K."/>
            <person name="LaButti K."/>
            <person name="Morin E."/>
            <person name="Salamov A."/>
            <person name="Lipzen A."/>
            <person name="Mereny Z."/>
            <person name="Hegedus B."/>
            <person name="Baldrian P."/>
            <person name="Stursova M."/>
            <person name="Weitz H."/>
            <person name="Taylor A."/>
            <person name="Grigoriev I.V."/>
            <person name="Nagy L.G."/>
            <person name="Martin F."/>
            <person name="Kauserud H."/>
        </authorList>
    </citation>
    <scope>NUCLEOTIDE SEQUENCE</scope>
    <source>
        <strain evidence="6">CBHHK182m</strain>
    </source>
</reference>